<dbReference type="Pfam" id="PF17930">
    <property type="entry name" value="LpxI_N"/>
    <property type="match status" value="1"/>
</dbReference>
<keyword evidence="4" id="KW-1185">Reference proteome</keyword>
<dbReference type="RefSeq" id="WP_127017299.1">
    <property type="nucleotide sequence ID" value="NZ_CP016379.1"/>
</dbReference>
<dbReference type="Gene3D" id="3.40.50.20">
    <property type="match status" value="1"/>
</dbReference>
<dbReference type="OrthoDB" id="9789836at2"/>
<protein>
    <recommendedName>
        <fullName evidence="5">UDP-2,3-diacylglucosamine pyrophosphatase</fullName>
    </recommendedName>
</protein>
<accession>A0A3Q9HT92</accession>
<evidence type="ECO:0000259" key="2">
    <source>
        <dbReference type="Pfam" id="PF17930"/>
    </source>
</evidence>
<dbReference type="PANTHER" id="PTHR39962">
    <property type="entry name" value="BLL4848 PROTEIN"/>
    <property type="match status" value="1"/>
</dbReference>
<dbReference type="InterPro" id="IPR053174">
    <property type="entry name" value="LpxI"/>
</dbReference>
<sequence>MRRIGLIAGYGMLPVLWARNAQKKGVQVVTIGITPETKEDELKKYSHCYYQISIGELNQIIETLKKEKIENAIMLGKVQKVQLYQGLKMDERLLNLLKNLKEKNDDAILLALVEELANEGIQFLKQTTYMEEFIAREGNLTPELNLSPDLLNDMQFGFKMAKEIGRLDIGQTVVVKDGAVIAVEAIEGTDRAILRSGELARGAVVAKVSKPRQDFRFDIPTIGLTTMKNLVAVGARGLVVEADRTFFIQQKEVLELANENGIAVVAMR</sequence>
<dbReference type="Gene3D" id="3.40.140.80">
    <property type="match status" value="1"/>
</dbReference>
<evidence type="ECO:0000259" key="1">
    <source>
        <dbReference type="Pfam" id="PF06230"/>
    </source>
</evidence>
<dbReference type="PANTHER" id="PTHR39962:SF1">
    <property type="entry name" value="LPXI FAMILY PROTEIN"/>
    <property type="match status" value="1"/>
</dbReference>
<dbReference type="InterPro" id="IPR043167">
    <property type="entry name" value="LpxI_C_sf"/>
</dbReference>
<organism evidence="3 4">
    <name type="scientific">Anoxybacter fermentans</name>
    <dbReference type="NCBI Taxonomy" id="1323375"/>
    <lineage>
        <taxon>Bacteria</taxon>
        <taxon>Bacillati</taxon>
        <taxon>Bacillota</taxon>
        <taxon>Clostridia</taxon>
        <taxon>Halanaerobiales</taxon>
        <taxon>Anoxybacter</taxon>
    </lineage>
</organism>
<dbReference type="InterPro" id="IPR041255">
    <property type="entry name" value="LpxI_N"/>
</dbReference>
<evidence type="ECO:0008006" key="5">
    <source>
        <dbReference type="Google" id="ProtNLM"/>
    </source>
</evidence>
<feature type="domain" description="LpxI N-terminal" evidence="2">
    <location>
        <begin position="3"/>
        <end position="132"/>
    </location>
</feature>
<dbReference type="Pfam" id="PF06230">
    <property type="entry name" value="LpxI_C"/>
    <property type="match status" value="1"/>
</dbReference>
<name>A0A3Q9HT92_9FIRM</name>
<evidence type="ECO:0000313" key="4">
    <source>
        <dbReference type="Proteomes" id="UP000267250"/>
    </source>
</evidence>
<proteinExistence type="predicted"/>
<feature type="domain" description="LpxI C-terminal" evidence="1">
    <location>
        <begin position="145"/>
        <end position="265"/>
    </location>
</feature>
<dbReference type="Proteomes" id="UP000267250">
    <property type="component" value="Chromosome"/>
</dbReference>
<evidence type="ECO:0000313" key="3">
    <source>
        <dbReference type="EMBL" id="AZR73949.1"/>
    </source>
</evidence>
<reference evidence="3 4" key="1">
    <citation type="submission" date="2016-07" db="EMBL/GenBank/DDBJ databases">
        <title>Genome and transcriptome analysis of iron-reducing fermentative bacteria Anoxybacter fermentans.</title>
        <authorList>
            <person name="Zeng X."/>
            <person name="Shao Z."/>
        </authorList>
    </citation>
    <scope>NUCLEOTIDE SEQUENCE [LARGE SCALE GENOMIC DNA]</scope>
    <source>
        <strain evidence="3 4">DY22613</strain>
    </source>
</reference>
<dbReference type="InterPro" id="IPR010415">
    <property type="entry name" value="LpxI_C"/>
</dbReference>
<dbReference type="KEGG" id="aft:BBF96_11435"/>
<dbReference type="EMBL" id="CP016379">
    <property type="protein sequence ID" value="AZR73949.1"/>
    <property type="molecule type" value="Genomic_DNA"/>
</dbReference>
<gene>
    <name evidence="3" type="ORF">BBF96_11435</name>
</gene>
<dbReference type="AlphaFoldDB" id="A0A3Q9HT92"/>